<dbReference type="FunFam" id="2.10.110.30:FF:000002">
    <property type="entry name" value="Putative e3 ubiquitin-protein ligase ubr3"/>
    <property type="match status" value="1"/>
</dbReference>
<gene>
    <name evidence="12" type="ORF">CLODIP_2_CD02388</name>
</gene>
<dbReference type="CDD" id="cd19673">
    <property type="entry name" value="UBR-box_UBR3"/>
    <property type="match status" value="1"/>
</dbReference>
<dbReference type="SMART" id="SM00396">
    <property type="entry name" value="ZnF_UBR1"/>
    <property type="match status" value="1"/>
</dbReference>
<evidence type="ECO:0000313" key="13">
    <source>
        <dbReference type="Proteomes" id="UP000494165"/>
    </source>
</evidence>
<keyword evidence="5 10" id="KW-0863">Zinc-finger</keyword>
<keyword evidence="13" id="KW-1185">Reference proteome</keyword>
<keyword evidence="7 10" id="KW-0862">Zinc</keyword>
<evidence type="ECO:0000256" key="10">
    <source>
        <dbReference type="RuleBase" id="RU366018"/>
    </source>
</evidence>
<dbReference type="PROSITE" id="PS51157">
    <property type="entry name" value="ZF_UBR"/>
    <property type="match status" value="1"/>
</dbReference>
<dbReference type="GO" id="GO:0005737">
    <property type="term" value="C:cytoplasm"/>
    <property type="evidence" value="ECO:0007669"/>
    <property type="project" value="TreeGrafter"/>
</dbReference>
<comment type="catalytic activity">
    <reaction evidence="1 10">
        <text>S-ubiquitinyl-[E2 ubiquitin-conjugating enzyme]-L-cysteine + [acceptor protein]-L-lysine = [E2 ubiquitin-conjugating enzyme]-L-cysteine + N(6)-ubiquitinyl-[acceptor protein]-L-lysine.</text>
        <dbReference type="EC" id="2.3.2.27"/>
    </reaction>
</comment>
<comment type="function">
    <text evidence="10">Ubiquitin ligase protein which is a component of the N-end rule pathway. Recognizes and binds to proteins bearing specific N-terminal residues that are destabilizing according to the N-end rule, leading to their ubiquitination and subsequent degradation.</text>
</comment>
<evidence type="ECO:0000256" key="3">
    <source>
        <dbReference type="ARBA" id="ARBA00022679"/>
    </source>
</evidence>
<dbReference type="Pfam" id="PF02207">
    <property type="entry name" value="zf-UBR"/>
    <property type="match status" value="1"/>
</dbReference>
<evidence type="ECO:0000256" key="5">
    <source>
        <dbReference type="ARBA" id="ARBA00022771"/>
    </source>
</evidence>
<dbReference type="GO" id="GO:0071596">
    <property type="term" value="P:ubiquitin-dependent protein catabolic process via the N-end rule pathway"/>
    <property type="evidence" value="ECO:0007669"/>
    <property type="project" value="UniProtKB-UniRule"/>
</dbReference>
<organism evidence="12 13">
    <name type="scientific">Cloeon dipterum</name>
    <dbReference type="NCBI Taxonomy" id="197152"/>
    <lineage>
        <taxon>Eukaryota</taxon>
        <taxon>Metazoa</taxon>
        <taxon>Ecdysozoa</taxon>
        <taxon>Arthropoda</taxon>
        <taxon>Hexapoda</taxon>
        <taxon>Insecta</taxon>
        <taxon>Pterygota</taxon>
        <taxon>Palaeoptera</taxon>
        <taxon>Ephemeroptera</taxon>
        <taxon>Pisciforma</taxon>
        <taxon>Baetidae</taxon>
        <taxon>Cloeon</taxon>
    </lineage>
</organism>
<keyword evidence="6 10" id="KW-0833">Ubl conjugation pathway</keyword>
<dbReference type="InterPro" id="IPR039164">
    <property type="entry name" value="UBR1-like"/>
</dbReference>
<comment type="similarity">
    <text evidence="8 10">Belongs to the E3 ubiquitin-protein ligase UBR1-like family.</text>
</comment>
<feature type="zinc finger region" description="UBR-type" evidence="9">
    <location>
        <begin position="105"/>
        <end position="176"/>
    </location>
</feature>
<reference evidence="12 13" key="1">
    <citation type="submission" date="2020-04" db="EMBL/GenBank/DDBJ databases">
        <authorList>
            <person name="Alioto T."/>
            <person name="Alioto T."/>
            <person name="Gomez Garrido J."/>
        </authorList>
    </citation>
    <scope>NUCLEOTIDE SEQUENCE [LARGE SCALE GENOMIC DNA]</scope>
</reference>
<proteinExistence type="inferred from homology"/>
<comment type="caution">
    <text evidence="12">The sequence shown here is derived from an EMBL/GenBank/DDBJ whole genome shotgun (WGS) entry which is preliminary data.</text>
</comment>
<keyword evidence="3 10" id="KW-0808">Transferase</keyword>
<protein>
    <recommendedName>
        <fullName evidence="10">E3 ubiquitin-protein ligase</fullName>
        <ecNumber evidence="10">2.3.2.27</ecNumber>
    </recommendedName>
</protein>
<evidence type="ECO:0000256" key="9">
    <source>
        <dbReference type="PROSITE-ProRule" id="PRU00508"/>
    </source>
</evidence>
<evidence type="ECO:0000256" key="6">
    <source>
        <dbReference type="ARBA" id="ARBA00022786"/>
    </source>
</evidence>
<evidence type="ECO:0000256" key="8">
    <source>
        <dbReference type="ARBA" id="ARBA00046341"/>
    </source>
</evidence>
<dbReference type="OrthoDB" id="15304at2759"/>
<dbReference type="GO" id="GO:0008270">
    <property type="term" value="F:zinc ion binding"/>
    <property type="evidence" value="ECO:0007669"/>
    <property type="project" value="UniProtKB-UniRule"/>
</dbReference>
<dbReference type="EMBL" id="CADEPI010000102">
    <property type="protein sequence ID" value="CAB3374675.1"/>
    <property type="molecule type" value="Genomic_DNA"/>
</dbReference>
<accession>A0A8S1D2X7</accession>
<dbReference type="AlphaFoldDB" id="A0A8S1D2X7"/>
<evidence type="ECO:0000259" key="11">
    <source>
        <dbReference type="PROSITE" id="PS51157"/>
    </source>
</evidence>
<sequence>MRIPREARVAHPLVRRKVRDLPRTKAMAVPSDVVDLLNMSKEEAARTLAAECLLGRTSRLHVFLDEILKPDSAIVDTILWCKVIVACGDTFEEFKTKIKEHDDGKICGLVWTANYVAFRCRTCSISPCMSLCEPCFRLGDHKGHDWNFFFSQAGGACDCGDVSVMKESGYCSEHGDHAQKKHATKPVPRKLICVSEEVMPKFLLRLVQLLRLHSRGDRPDALPAAEQFIEFLYELSGMGTPMRRVMAASMVDAAIYKHLVDPNRGNIAFLRQSHVDYLEAVRTLPFPEVPERFSDLKDKLERREHLTFLEELNFWIVKLEFPQRIVCFLLNLLTDAEFKEAMTNAFILHYSRVAVVLARSAEPDPLSNRVVHNLLHVMVIGLRHMMSNIHMDSNLNYLERRKRTHRVIDCETQVMKDHCYWPLVSDLNNVLSHREVAFTFMSDPNLITEWFTLLSFFQGMNLNKREMEKHIEFEPSSYYAAFSAELEASAYPMWTMLSHLTEQNEIPLTKTVLGHCLNALEKWFVAIGLTVDSEIDSLQVSFHLPLHRFYAVLLCQAIRQGIPLKEIIPPSNTLQLILTHLLRIQVGEFHFRSLGFRPIERETRFVSL</sequence>
<name>A0A8S1D2X7_9INSE</name>
<evidence type="ECO:0000256" key="1">
    <source>
        <dbReference type="ARBA" id="ARBA00000900"/>
    </source>
</evidence>
<dbReference type="EC" id="2.3.2.27" evidence="10"/>
<dbReference type="Gene3D" id="2.10.110.30">
    <property type="match status" value="1"/>
</dbReference>
<evidence type="ECO:0000313" key="12">
    <source>
        <dbReference type="EMBL" id="CAB3374675.1"/>
    </source>
</evidence>
<dbReference type="GO" id="GO:0016567">
    <property type="term" value="P:protein ubiquitination"/>
    <property type="evidence" value="ECO:0007669"/>
    <property type="project" value="UniProtKB-UniRule"/>
</dbReference>
<dbReference type="InterPro" id="IPR003126">
    <property type="entry name" value="Znf_UBR"/>
</dbReference>
<dbReference type="PANTHER" id="PTHR21497:SF39">
    <property type="entry name" value="E3 UBIQUITIN-PROTEIN LIGASE UBR3"/>
    <property type="match status" value="1"/>
</dbReference>
<evidence type="ECO:0000256" key="2">
    <source>
        <dbReference type="ARBA" id="ARBA00004906"/>
    </source>
</evidence>
<keyword evidence="4 10" id="KW-0479">Metal-binding</keyword>
<evidence type="ECO:0000256" key="7">
    <source>
        <dbReference type="ARBA" id="ARBA00022833"/>
    </source>
</evidence>
<comment type="pathway">
    <text evidence="2 10">Protein modification; protein ubiquitination.</text>
</comment>
<dbReference type="Proteomes" id="UP000494165">
    <property type="component" value="Unassembled WGS sequence"/>
</dbReference>
<dbReference type="GO" id="GO:0000151">
    <property type="term" value="C:ubiquitin ligase complex"/>
    <property type="evidence" value="ECO:0007669"/>
    <property type="project" value="TreeGrafter"/>
</dbReference>
<evidence type="ECO:0000256" key="4">
    <source>
        <dbReference type="ARBA" id="ARBA00022723"/>
    </source>
</evidence>
<feature type="domain" description="UBR-type" evidence="11">
    <location>
        <begin position="105"/>
        <end position="176"/>
    </location>
</feature>
<dbReference type="GO" id="GO:0061630">
    <property type="term" value="F:ubiquitin protein ligase activity"/>
    <property type="evidence" value="ECO:0007669"/>
    <property type="project" value="UniProtKB-UniRule"/>
</dbReference>
<dbReference type="PANTHER" id="PTHR21497">
    <property type="entry name" value="UBIQUITIN LIGASE E3 ALPHA-RELATED"/>
    <property type="match status" value="1"/>
</dbReference>